<organism evidence="2 3">
    <name type="scientific">candidate division WOR-3 bacterium 4484_100</name>
    <dbReference type="NCBI Taxonomy" id="1936077"/>
    <lineage>
        <taxon>Bacteria</taxon>
        <taxon>Bacteria division WOR-3</taxon>
    </lineage>
</organism>
<evidence type="ECO:0008006" key="4">
    <source>
        <dbReference type="Google" id="ProtNLM"/>
    </source>
</evidence>
<evidence type="ECO:0000313" key="2">
    <source>
        <dbReference type="EMBL" id="OPX17559.1"/>
    </source>
</evidence>
<keyword evidence="1" id="KW-0472">Membrane</keyword>
<keyword evidence="1" id="KW-1133">Transmembrane helix</keyword>
<dbReference type="InterPro" id="IPR022601">
    <property type="entry name" value="DUF3160"/>
</dbReference>
<comment type="caution">
    <text evidence="2">The sequence shown here is derived from an EMBL/GenBank/DDBJ whole genome shotgun (WGS) entry which is preliminary data.</text>
</comment>
<proteinExistence type="predicted"/>
<feature type="non-terminal residue" evidence="2">
    <location>
        <position position="1"/>
    </location>
</feature>
<dbReference type="Pfam" id="PF11369">
    <property type="entry name" value="DUF3160"/>
    <property type="match status" value="1"/>
</dbReference>
<gene>
    <name evidence="2" type="ORF">BXT86_05785</name>
</gene>
<sequence>RVLLYKEVAMQVIYPYLMLIPFLFYAGSGIGTDKIFNSLSPKEEKMINDFGFFARKSNFKKFSELYKSLKEKNLPIYVTTDGMLHTYHILYDFSLRSLEVNHLYPEVCSLTEAMIQGTKDLLRKYPEETHTLLNNLAYLEVAEKLLKPDYCPDGKTGNIVKKEMALINSGKGFAKSPIFGYKEDYSQYKPRGHYTRSEILKRYFRAMMWFGRMGFRLKPEKESTNRKGRAETKMALMILEALNKNLEQWKRLNTPITLYIGKSDDLTPIEYLQIINENFPGKTPAEIARDERLLMKFINEAITYRPPKIISTAVPDTLEPEVVTKGFKFFGQKFIPDSYMFQELVYKKVGTQEDPRLFPRGLDVLAVLGSKGARNILVEHYKENRFSNYESQLDNLIKEFQALKQEDWYKNLYYGWLYALKSLIKPVPKFQPAYQDKCLQTALGSWAELRHDTILYAKQSYTMELTAVRSKPRLTASGYVEPIPECFERLKKLVDMSQEELSRLNILDDYVKAKFIATSVKCSKPWRPFLRSITKPKPMKAMHSVLMSIPTPIPKRCLRLQMIFLHIFMS</sequence>
<dbReference type="Proteomes" id="UP000191663">
    <property type="component" value="Unassembled WGS sequence"/>
</dbReference>
<dbReference type="AlphaFoldDB" id="A0A1V4QDW2"/>
<protein>
    <recommendedName>
        <fullName evidence="4">DUF3160 domain-containing protein</fullName>
    </recommendedName>
</protein>
<dbReference type="SMART" id="SM01325">
    <property type="entry name" value="DUF3160"/>
    <property type="match status" value="1"/>
</dbReference>
<name>A0A1V4QDW2_UNCW3</name>
<dbReference type="EMBL" id="MUKB01000107">
    <property type="protein sequence ID" value="OPX17559.1"/>
    <property type="molecule type" value="Genomic_DNA"/>
</dbReference>
<evidence type="ECO:0000313" key="3">
    <source>
        <dbReference type="Proteomes" id="UP000191663"/>
    </source>
</evidence>
<accession>A0A1V4QDW2</accession>
<evidence type="ECO:0000256" key="1">
    <source>
        <dbReference type="SAM" id="Phobius"/>
    </source>
</evidence>
<feature type="transmembrane region" description="Helical" evidence="1">
    <location>
        <begin position="12"/>
        <end position="31"/>
    </location>
</feature>
<keyword evidence="1" id="KW-0812">Transmembrane</keyword>
<reference evidence="3" key="1">
    <citation type="submission" date="2017-01" db="EMBL/GenBank/DDBJ databases">
        <title>Novel pathways for hydrocarbon cycling and metabolic interdependencies in hydrothermal sediment communities.</title>
        <authorList>
            <person name="Dombrowski N."/>
            <person name="Seitz K."/>
            <person name="Teske A."/>
            <person name="Baker B."/>
        </authorList>
    </citation>
    <scope>NUCLEOTIDE SEQUENCE [LARGE SCALE GENOMIC DNA]</scope>
</reference>